<evidence type="ECO:0000259" key="1">
    <source>
        <dbReference type="Pfam" id="PF20722"/>
    </source>
</evidence>
<dbReference type="InterPro" id="IPR041078">
    <property type="entry name" value="Plavaka"/>
</dbReference>
<feature type="domain" description="DUF6830" evidence="1">
    <location>
        <begin position="697"/>
        <end position="800"/>
    </location>
</feature>
<reference evidence="2 3" key="1">
    <citation type="submission" date="2014-04" db="EMBL/GenBank/DDBJ databases">
        <authorList>
            <consortium name="DOE Joint Genome Institute"/>
            <person name="Kuo A."/>
            <person name="Kohler A."/>
            <person name="Nagy L.G."/>
            <person name="Floudas D."/>
            <person name="Copeland A."/>
            <person name="Barry K.W."/>
            <person name="Cichocki N."/>
            <person name="Veneault-Fourrey C."/>
            <person name="LaButti K."/>
            <person name="Lindquist E.A."/>
            <person name="Lipzen A."/>
            <person name="Lundell T."/>
            <person name="Morin E."/>
            <person name="Murat C."/>
            <person name="Sun H."/>
            <person name="Tunlid A."/>
            <person name="Henrissat B."/>
            <person name="Grigoriev I.V."/>
            <person name="Hibbett D.S."/>
            <person name="Martin F."/>
            <person name="Nordberg H.P."/>
            <person name="Cantor M.N."/>
            <person name="Hua S.X."/>
        </authorList>
    </citation>
    <scope>NUCLEOTIDE SEQUENCE [LARGE SCALE GENOMIC DNA]</scope>
    <source>
        <strain evidence="2 3">Foug A</strain>
    </source>
</reference>
<dbReference type="InterPro" id="IPR049233">
    <property type="entry name" value="DUF6830"/>
</dbReference>
<protein>
    <recommendedName>
        <fullName evidence="1">DUF6830 domain-containing protein</fullName>
    </recommendedName>
</protein>
<gene>
    <name evidence="2" type="ORF">SCLCIDRAFT_25671</name>
</gene>
<dbReference type="Pfam" id="PF18759">
    <property type="entry name" value="Plavaka"/>
    <property type="match status" value="1"/>
</dbReference>
<evidence type="ECO:0000313" key="2">
    <source>
        <dbReference type="EMBL" id="KIM61715.1"/>
    </source>
</evidence>
<keyword evidence="3" id="KW-1185">Reference proteome</keyword>
<evidence type="ECO:0000313" key="3">
    <source>
        <dbReference type="Proteomes" id="UP000053989"/>
    </source>
</evidence>
<dbReference type="Proteomes" id="UP000053989">
    <property type="component" value="Unassembled WGS sequence"/>
</dbReference>
<dbReference type="Pfam" id="PF20722">
    <property type="entry name" value="DUF6830"/>
    <property type="match status" value="1"/>
</dbReference>
<reference evidence="3" key="2">
    <citation type="submission" date="2015-01" db="EMBL/GenBank/DDBJ databases">
        <title>Evolutionary Origins and Diversification of the Mycorrhizal Mutualists.</title>
        <authorList>
            <consortium name="DOE Joint Genome Institute"/>
            <consortium name="Mycorrhizal Genomics Consortium"/>
            <person name="Kohler A."/>
            <person name="Kuo A."/>
            <person name="Nagy L.G."/>
            <person name="Floudas D."/>
            <person name="Copeland A."/>
            <person name="Barry K.W."/>
            <person name="Cichocki N."/>
            <person name="Veneault-Fourrey C."/>
            <person name="LaButti K."/>
            <person name="Lindquist E.A."/>
            <person name="Lipzen A."/>
            <person name="Lundell T."/>
            <person name="Morin E."/>
            <person name="Murat C."/>
            <person name="Riley R."/>
            <person name="Ohm R."/>
            <person name="Sun H."/>
            <person name="Tunlid A."/>
            <person name="Henrissat B."/>
            <person name="Grigoriev I.V."/>
            <person name="Hibbett D.S."/>
            <person name="Martin F."/>
        </authorList>
    </citation>
    <scope>NUCLEOTIDE SEQUENCE [LARGE SCALE GENOMIC DNA]</scope>
    <source>
        <strain evidence="3">Foug A</strain>
    </source>
</reference>
<dbReference type="AlphaFoldDB" id="A0A0C3DM33"/>
<name>A0A0C3DM33_9AGAM</name>
<dbReference type="EMBL" id="KN822049">
    <property type="protein sequence ID" value="KIM61715.1"/>
    <property type="molecule type" value="Genomic_DNA"/>
</dbReference>
<dbReference type="OrthoDB" id="2576233at2759"/>
<accession>A0A0C3DM33</accession>
<proteinExistence type="predicted"/>
<dbReference type="HOGENOM" id="CLU_006344_10_2_1"/>
<dbReference type="InParanoid" id="A0A0C3DM33"/>
<sequence>MEIDIVCPNCSLQFPSPDALTHHFNTDGAGCISTLEDNVQIPTPPAFRRGAGETNVTGQYHEHSGYVYGKGNTLLDRLKAHEHERRRKHQVYYPFADEGEWELAKFLALNLNKTQISQFLKLRWFDTRPKPSFETTDRLFGWLASLPAGPEWKSTEIEMKGLETTRDARLIWRDGLEVVRDLFSNPIFADHMTYDPHKVVRGVEQEYSEFFTGTCAFEIQAQLPIGSTIVPIILALDKTPVTRQTGGLEMHPVFLTIGNIPSDIRMQATSHAWRCVAFIPSVEFNIHPDFRMLLLSRVFHWCLDVVTASLKDAAEHGIALVDPSGYIRNSYTPLVSYIADLPKQQLIACVARNASPVTIAEMPQFGDPTPAAPQTREHTLSLIKKLCDSCDPWDLVAFQKAAKALKLLGVHLPFWRDWMFCDPSLFLTGEVLHAGHKFFFDHVLNWCKVVAGSNILDTRFSSLHQRVSFRHFGSGVSRPLQMTGRDHRDMERTIVPILDGAGAASDEFICTVRVLIEFIYRAQDPVHTDSSIAAMEQALAEFHAMKQSILDLGARRGRKGPIGHFKIPKLELMMSFARQTKANGPLIQYTADVPERLLITHCKTTFQRTSRNTCTYVDQVVEILNHEETIRLFDLYAVLRQAESSALENLVNAEHDEVTVIDPTLQFIQHVVPEKEATFRGPRPFHNHFDNPKSFISTLGDVALHVTVRPDHKALSVAAMQALYRLPDLSTLISCYVGDASQGNSIRWDAQGLSAVAWNKFRIQTHSSFRSRFVNKSQVVQAHPPSNEYPLGYCDAVLLRQPGDVYVVAQVRAIFKLKATSLPEDIIATPLCYIHLFHILPLSAGRPSVGLHQVERVDPSTGIATDIIPLFHTAFPNVEPNSKTCLEGYARYYLNTFADKETFHVLQPQY</sequence>
<organism evidence="2 3">
    <name type="scientific">Scleroderma citrinum Foug A</name>
    <dbReference type="NCBI Taxonomy" id="1036808"/>
    <lineage>
        <taxon>Eukaryota</taxon>
        <taxon>Fungi</taxon>
        <taxon>Dikarya</taxon>
        <taxon>Basidiomycota</taxon>
        <taxon>Agaricomycotina</taxon>
        <taxon>Agaricomycetes</taxon>
        <taxon>Agaricomycetidae</taxon>
        <taxon>Boletales</taxon>
        <taxon>Sclerodermatineae</taxon>
        <taxon>Sclerodermataceae</taxon>
        <taxon>Scleroderma</taxon>
    </lineage>
</organism>